<dbReference type="SMART" id="SM00092">
    <property type="entry name" value="RNAse_Pc"/>
    <property type="match status" value="1"/>
</dbReference>
<dbReference type="PANTHER" id="PTHR11437">
    <property type="entry name" value="RIBONUCLEASE"/>
    <property type="match status" value="1"/>
</dbReference>
<feature type="non-terminal residue" evidence="9">
    <location>
        <position position="1"/>
    </location>
</feature>
<dbReference type="PANTHER" id="PTHR11437:SF53">
    <property type="entry name" value="RIBONUCLEASE 4"/>
    <property type="match status" value="1"/>
</dbReference>
<dbReference type="Gene3D" id="3.10.130.10">
    <property type="entry name" value="Ribonuclease A-like domain"/>
    <property type="match status" value="1"/>
</dbReference>
<dbReference type="PRINTS" id="PR00794">
    <property type="entry name" value="RIBONUCLEASE"/>
</dbReference>
<dbReference type="Pfam" id="PF00074">
    <property type="entry name" value="RnaseA"/>
    <property type="match status" value="1"/>
</dbReference>
<evidence type="ECO:0000256" key="3">
    <source>
        <dbReference type="ARBA" id="ARBA00022525"/>
    </source>
</evidence>
<reference evidence="10" key="1">
    <citation type="journal article" date="2013" name="Science">
        <title>Comparative analysis of bat genomes provides insight into the evolution of flight and immunity.</title>
        <authorList>
            <person name="Zhang G."/>
            <person name="Cowled C."/>
            <person name="Shi Z."/>
            <person name="Huang Z."/>
            <person name="Bishop-Lilly K.A."/>
            <person name="Fang X."/>
            <person name="Wynne J.W."/>
            <person name="Xiong Z."/>
            <person name="Baker M.L."/>
            <person name="Zhao W."/>
            <person name="Tachedjian M."/>
            <person name="Zhu Y."/>
            <person name="Zhou P."/>
            <person name="Jiang X."/>
            <person name="Ng J."/>
            <person name="Yang L."/>
            <person name="Wu L."/>
            <person name="Xiao J."/>
            <person name="Feng Y."/>
            <person name="Chen Y."/>
            <person name="Sun X."/>
            <person name="Zhang Y."/>
            <person name="Marsh G.A."/>
            <person name="Crameri G."/>
            <person name="Broder C.C."/>
            <person name="Frey K.G."/>
            <person name="Wang L.F."/>
            <person name="Wang J."/>
        </authorList>
    </citation>
    <scope>NUCLEOTIDE SEQUENCE [LARGE SCALE GENOMIC DNA]</scope>
</reference>
<name>L5LRW6_MYODS</name>
<evidence type="ECO:0000256" key="1">
    <source>
        <dbReference type="ARBA" id="ARBA00004613"/>
    </source>
</evidence>
<dbReference type="SUPFAM" id="SSF54076">
    <property type="entry name" value="RNase A-like"/>
    <property type="match status" value="1"/>
</dbReference>
<proteinExistence type="inferred from homology"/>
<dbReference type="InterPro" id="IPR001427">
    <property type="entry name" value="RNaseA"/>
</dbReference>
<evidence type="ECO:0000256" key="5">
    <source>
        <dbReference type="ARBA" id="ARBA00022729"/>
    </source>
</evidence>
<sequence>NWYCNTVMPRRGLTRPRCKQYHTFINEDIETIKKICRHPNIQCRNGRMNCHAGVVRVTDCSLTGTPPKNCKYEGRGRSRRVVIACQDNPLLPVRLDS</sequence>
<dbReference type="Proteomes" id="UP000010556">
    <property type="component" value="Unassembled WGS sequence"/>
</dbReference>
<comment type="similarity">
    <text evidence="2">Belongs to the pancreatic ribonuclease family.</text>
</comment>
<dbReference type="GO" id="GO:0050830">
    <property type="term" value="P:defense response to Gram-positive bacterium"/>
    <property type="evidence" value="ECO:0007669"/>
    <property type="project" value="TreeGrafter"/>
</dbReference>
<keyword evidence="3" id="KW-0964">Secreted</keyword>
<dbReference type="EMBL" id="KB108688">
    <property type="protein sequence ID" value="ELK28797.1"/>
    <property type="molecule type" value="Genomic_DNA"/>
</dbReference>
<keyword evidence="10" id="KW-1185">Reference proteome</keyword>
<dbReference type="GO" id="GO:0003676">
    <property type="term" value="F:nucleic acid binding"/>
    <property type="evidence" value="ECO:0007669"/>
    <property type="project" value="InterPro"/>
</dbReference>
<evidence type="ECO:0000256" key="6">
    <source>
        <dbReference type="ARBA" id="ARBA00023022"/>
    </source>
</evidence>
<feature type="domain" description="Ribonuclease A-domain" evidence="8">
    <location>
        <begin position="1"/>
        <end position="97"/>
    </location>
</feature>
<evidence type="ECO:0000313" key="9">
    <source>
        <dbReference type="EMBL" id="ELK28797.1"/>
    </source>
</evidence>
<keyword evidence="4" id="KW-0929">Antimicrobial</keyword>
<evidence type="ECO:0000256" key="2">
    <source>
        <dbReference type="ARBA" id="ARBA00005600"/>
    </source>
</evidence>
<evidence type="ECO:0000313" key="10">
    <source>
        <dbReference type="Proteomes" id="UP000010556"/>
    </source>
</evidence>
<dbReference type="GO" id="GO:0004540">
    <property type="term" value="F:RNA nuclease activity"/>
    <property type="evidence" value="ECO:0007669"/>
    <property type="project" value="TreeGrafter"/>
</dbReference>
<comment type="subcellular location">
    <subcellularLocation>
        <location evidence="1">Secreted</location>
    </subcellularLocation>
</comment>
<accession>L5LRW6</accession>
<dbReference type="AlphaFoldDB" id="L5LRW6"/>
<dbReference type="InterPro" id="IPR036816">
    <property type="entry name" value="RNaseA-like_dom_sf"/>
</dbReference>
<dbReference type="GO" id="GO:0005576">
    <property type="term" value="C:extracellular region"/>
    <property type="evidence" value="ECO:0007669"/>
    <property type="project" value="UniProtKB-SubCell"/>
</dbReference>
<evidence type="ECO:0000259" key="8">
    <source>
        <dbReference type="SMART" id="SM00092"/>
    </source>
</evidence>
<keyword evidence="7" id="KW-1015">Disulfide bond</keyword>
<evidence type="ECO:0000256" key="7">
    <source>
        <dbReference type="ARBA" id="ARBA00023157"/>
    </source>
</evidence>
<evidence type="ECO:0000256" key="4">
    <source>
        <dbReference type="ARBA" id="ARBA00022529"/>
    </source>
</evidence>
<organism evidence="9 10">
    <name type="scientific">Myotis davidii</name>
    <name type="common">David's myotis</name>
    <dbReference type="NCBI Taxonomy" id="225400"/>
    <lineage>
        <taxon>Eukaryota</taxon>
        <taxon>Metazoa</taxon>
        <taxon>Chordata</taxon>
        <taxon>Craniata</taxon>
        <taxon>Vertebrata</taxon>
        <taxon>Euteleostomi</taxon>
        <taxon>Mammalia</taxon>
        <taxon>Eutheria</taxon>
        <taxon>Laurasiatheria</taxon>
        <taxon>Chiroptera</taxon>
        <taxon>Yangochiroptera</taxon>
        <taxon>Vespertilionidae</taxon>
        <taxon>Myotis</taxon>
    </lineage>
</organism>
<keyword evidence="6" id="KW-0044">Antibiotic</keyword>
<dbReference type="InterPro" id="IPR023412">
    <property type="entry name" value="RNaseA_domain"/>
</dbReference>
<protein>
    <submittedName>
        <fullName evidence="9">Ribonuclease 4</fullName>
    </submittedName>
</protein>
<keyword evidence="5" id="KW-0732">Signal</keyword>
<gene>
    <name evidence="9" type="ORF">MDA_GLEAN10000008</name>
</gene>